<evidence type="ECO:0000313" key="1">
    <source>
        <dbReference type="EMBL" id="MPN47340.1"/>
    </source>
</evidence>
<proteinExistence type="predicted"/>
<dbReference type="EMBL" id="VSSQ01108763">
    <property type="protein sequence ID" value="MPN47340.1"/>
    <property type="molecule type" value="Genomic_DNA"/>
</dbReference>
<gene>
    <name evidence="1" type="ORF">SDC9_194942</name>
</gene>
<organism evidence="1">
    <name type="scientific">bioreactor metagenome</name>
    <dbReference type="NCBI Taxonomy" id="1076179"/>
    <lineage>
        <taxon>unclassified sequences</taxon>
        <taxon>metagenomes</taxon>
        <taxon>ecological metagenomes</taxon>
    </lineage>
</organism>
<sequence length="97" mass="11381">MDKLLVAHSLLFSVMNHDTLPNYRVINYTIKNLPTHGRHTALDFHIATDMDDLQMRAEHNDVEVFHWFVFFDNARNLSLFSSHKITGEDILQILLFL</sequence>
<protein>
    <submittedName>
        <fullName evidence="1">Uncharacterized protein</fullName>
    </submittedName>
</protein>
<comment type="caution">
    <text evidence="1">The sequence shown here is derived from an EMBL/GenBank/DDBJ whole genome shotgun (WGS) entry which is preliminary data.</text>
</comment>
<dbReference type="AlphaFoldDB" id="A0A645I883"/>
<accession>A0A645I883</accession>
<reference evidence="1" key="1">
    <citation type="submission" date="2019-08" db="EMBL/GenBank/DDBJ databases">
        <authorList>
            <person name="Kucharzyk K."/>
            <person name="Murdoch R.W."/>
            <person name="Higgins S."/>
            <person name="Loffler F."/>
        </authorList>
    </citation>
    <scope>NUCLEOTIDE SEQUENCE</scope>
</reference>
<name>A0A645I883_9ZZZZ</name>